<keyword evidence="1" id="KW-1133">Transmembrane helix</keyword>
<evidence type="ECO:0000313" key="2">
    <source>
        <dbReference type="EMBL" id="SDU13566.1"/>
    </source>
</evidence>
<evidence type="ECO:0000313" key="3">
    <source>
        <dbReference type="Proteomes" id="UP000243924"/>
    </source>
</evidence>
<keyword evidence="1" id="KW-0472">Membrane</keyword>
<sequence>MVLYISTAANALEKSILYRWVKFLLIPTVILLGSSFLQSDIELGVGLKIIIVHVAIYFIMYPFAHLSNWLSSALNKTVQIASLEHGKLSLNLDVKSEHELSKIHRIEFHAPSVFKTWNWPYARNTIRLICSDGTKELKTRFELKALQSFLDEINCILDENRESGRNEMSDA</sequence>
<dbReference type="Proteomes" id="UP000243924">
    <property type="component" value="Chromosome I"/>
</dbReference>
<evidence type="ECO:0000256" key="1">
    <source>
        <dbReference type="SAM" id="Phobius"/>
    </source>
</evidence>
<feature type="transmembrane region" description="Helical" evidence="1">
    <location>
        <begin position="43"/>
        <end position="64"/>
    </location>
</feature>
<name>A0A1H2G1U7_9GAMM</name>
<accession>A0A1H2G1U7</accession>
<protein>
    <submittedName>
        <fullName evidence="2">Uncharacterized protein</fullName>
    </submittedName>
</protein>
<dbReference type="STRING" id="1434072.SAMN05216210_1976"/>
<feature type="transmembrane region" description="Helical" evidence="1">
    <location>
        <begin position="20"/>
        <end position="37"/>
    </location>
</feature>
<dbReference type="AlphaFoldDB" id="A0A1H2G1U7"/>
<keyword evidence="3" id="KW-1185">Reference proteome</keyword>
<dbReference type="EMBL" id="LT629787">
    <property type="protein sequence ID" value="SDU13566.1"/>
    <property type="molecule type" value="Genomic_DNA"/>
</dbReference>
<keyword evidence="1" id="KW-0812">Transmembrane</keyword>
<dbReference type="OrthoDB" id="7081442at2"/>
<proteinExistence type="predicted"/>
<organism evidence="2 3">
    <name type="scientific">Halopseudomonas salegens</name>
    <dbReference type="NCBI Taxonomy" id="1434072"/>
    <lineage>
        <taxon>Bacteria</taxon>
        <taxon>Pseudomonadati</taxon>
        <taxon>Pseudomonadota</taxon>
        <taxon>Gammaproteobacteria</taxon>
        <taxon>Pseudomonadales</taxon>
        <taxon>Pseudomonadaceae</taxon>
        <taxon>Halopseudomonas</taxon>
    </lineage>
</organism>
<reference evidence="3" key="1">
    <citation type="submission" date="2016-10" db="EMBL/GenBank/DDBJ databases">
        <authorList>
            <person name="Varghese N."/>
            <person name="Submissions S."/>
        </authorList>
    </citation>
    <scope>NUCLEOTIDE SEQUENCE [LARGE SCALE GENOMIC DNA]</scope>
    <source>
        <strain evidence="3">CECT 8338</strain>
    </source>
</reference>
<gene>
    <name evidence="2" type="ORF">SAMN05216210_1976</name>
</gene>
<dbReference type="RefSeq" id="WP_092386450.1">
    <property type="nucleotide sequence ID" value="NZ_LT629787.1"/>
</dbReference>